<dbReference type="OrthoDB" id="3070852at2759"/>
<dbReference type="EMBL" id="KE504190">
    <property type="protein sequence ID" value="EPS96354.1"/>
    <property type="molecule type" value="Genomic_DNA"/>
</dbReference>
<dbReference type="Proteomes" id="UP000015241">
    <property type="component" value="Unassembled WGS sequence"/>
</dbReference>
<dbReference type="AlphaFoldDB" id="S8FCX4"/>
<sequence>MQHDDDSLFATYLHPPMLPPDDSPAMGGLQLHPLMVPTEWGKTAGHDSFYDTLMVSYPSTPHLALTLHAAAAGVTSLPGADLSSLPTHKLELILRRILTIGRYPLNVQHWTMLTMARLGVSGRTEDGSRTSVQEVHGETVVSLDLCAASAYDVLQ</sequence>
<keyword evidence="2" id="KW-1185">Reference proteome</keyword>
<dbReference type="InParanoid" id="S8FCX4"/>
<evidence type="ECO:0000313" key="1">
    <source>
        <dbReference type="EMBL" id="EPS96354.1"/>
    </source>
</evidence>
<name>S8FCX4_FOMSC</name>
<proteinExistence type="predicted"/>
<evidence type="ECO:0000313" key="2">
    <source>
        <dbReference type="Proteomes" id="UP000015241"/>
    </source>
</evidence>
<dbReference type="STRING" id="743788.S8FCX4"/>
<organism evidence="1 2">
    <name type="scientific">Fomitopsis schrenkii</name>
    <name type="common">Brown rot fungus</name>
    <dbReference type="NCBI Taxonomy" id="2126942"/>
    <lineage>
        <taxon>Eukaryota</taxon>
        <taxon>Fungi</taxon>
        <taxon>Dikarya</taxon>
        <taxon>Basidiomycota</taxon>
        <taxon>Agaricomycotina</taxon>
        <taxon>Agaricomycetes</taxon>
        <taxon>Polyporales</taxon>
        <taxon>Fomitopsis</taxon>
    </lineage>
</organism>
<gene>
    <name evidence="1" type="ORF">FOMPIDRAFT_95146</name>
</gene>
<protein>
    <submittedName>
        <fullName evidence="1">Uncharacterized protein</fullName>
    </submittedName>
</protein>
<reference evidence="1 2" key="1">
    <citation type="journal article" date="2012" name="Science">
        <title>The Paleozoic origin of enzymatic lignin decomposition reconstructed from 31 fungal genomes.</title>
        <authorList>
            <person name="Floudas D."/>
            <person name="Binder M."/>
            <person name="Riley R."/>
            <person name="Barry K."/>
            <person name="Blanchette R.A."/>
            <person name="Henrissat B."/>
            <person name="Martinez A.T."/>
            <person name="Otillar R."/>
            <person name="Spatafora J.W."/>
            <person name="Yadav J.S."/>
            <person name="Aerts A."/>
            <person name="Benoit I."/>
            <person name="Boyd A."/>
            <person name="Carlson A."/>
            <person name="Copeland A."/>
            <person name="Coutinho P.M."/>
            <person name="de Vries R.P."/>
            <person name="Ferreira P."/>
            <person name="Findley K."/>
            <person name="Foster B."/>
            <person name="Gaskell J."/>
            <person name="Glotzer D."/>
            <person name="Gorecki P."/>
            <person name="Heitman J."/>
            <person name="Hesse C."/>
            <person name="Hori C."/>
            <person name="Igarashi K."/>
            <person name="Jurgens J.A."/>
            <person name="Kallen N."/>
            <person name="Kersten P."/>
            <person name="Kohler A."/>
            <person name="Kuees U."/>
            <person name="Kumar T.K.A."/>
            <person name="Kuo A."/>
            <person name="LaButti K."/>
            <person name="Larrondo L.F."/>
            <person name="Lindquist E."/>
            <person name="Ling A."/>
            <person name="Lombard V."/>
            <person name="Lucas S."/>
            <person name="Lundell T."/>
            <person name="Martin R."/>
            <person name="McLaughlin D.J."/>
            <person name="Morgenstern I."/>
            <person name="Morin E."/>
            <person name="Murat C."/>
            <person name="Nagy L.G."/>
            <person name="Nolan M."/>
            <person name="Ohm R.A."/>
            <person name="Patyshakuliyeva A."/>
            <person name="Rokas A."/>
            <person name="Ruiz-Duenas F.J."/>
            <person name="Sabat G."/>
            <person name="Salamov A."/>
            <person name="Samejima M."/>
            <person name="Schmutz J."/>
            <person name="Slot J.C."/>
            <person name="St John F."/>
            <person name="Stenlid J."/>
            <person name="Sun H."/>
            <person name="Sun S."/>
            <person name="Syed K."/>
            <person name="Tsang A."/>
            <person name="Wiebenga A."/>
            <person name="Young D."/>
            <person name="Pisabarro A."/>
            <person name="Eastwood D.C."/>
            <person name="Martin F."/>
            <person name="Cullen D."/>
            <person name="Grigoriev I.V."/>
            <person name="Hibbett D.S."/>
        </authorList>
    </citation>
    <scope>NUCLEOTIDE SEQUENCE</scope>
    <source>
        <strain evidence="2">FP-58527</strain>
    </source>
</reference>
<accession>S8FCX4</accession>
<dbReference type="HOGENOM" id="CLU_1695498_0_0_1"/>